<dbReference type="Proteomes" id="UP000229730">
    <property type="component" value="Unassembled WGS sequence"/>
</dbReference>
<evidence type="ECO:0000256" key="3">
    <source>
        <dbReference type="ARBA" id="ARBA00022490"/>
    </source>
</evidence>
<sequence length="275" mass="31452">MSSTEKILNNVIVVIDPAEKTQFALKRAMMMNEILEDGVSIHLYITFEMDKLRKGQGVFQFHCDNTWFADLVKPLTEANINYTAEVFWTEDWHRSIQDMVRRRDAQLIIMSDYTTEKNQNDLSPSKWSLLRIADCPVLIVHPTAELQRKTILAAVNMQTDNPRYAELNEKILKMSRLMAQSYGAEKHIVNAYEDSMEFPDRAKLLRDTEADQKNIHVQQGNPATIISTVADDIDADVVVIGTLARRGILAAMRGNTCEEIIKRLNRDVMIINCAH</sequence>
<dbReference type="FunCoup" id="A0A2G4YUL6">
    <property type="interactions" value="17"/>
</dbReference>
<comment type="caution">
    <text evidence="6">The sequence shown here is derived from an EMBL/GenBank/DDBJ whole genome shotgun (WGS) entry which is preliminary data.</text>
</comment>
<comment type="subcellular location">
    <subcellularLocation>
        <location evidence="1">Cytoplasm</location>
    </subcellularLocation>
</comment>
<evidence type="ECO:0000256" key="4">
    <source>
        <dbReference type="ARBA" id="ARBA00037131"/>
    </source>
</evidence>
<dbReference type="PANTHER" id="PTHR47892:SF1">
    <property type="entry name" value="UNIVERSAL STRESS PROTEIN E"/>
    <property type="match status" value="1"/>
</dbReference>
<dbReference type="InParanoid" id="A0A2G4YUL6"/>
<evidence type="ECO:0000313" key="6">
    <source>
        <dbReference type="EMBL" id="PHZ86032.1"/>
    </source>
</evidence>
<dbReference type="RefSeq" id="WP_099471616.1">
    <property type="nucleotide sequence ID" value="NZ_CP041025.1"/>
</dbReference>
<dbReference type="AlphaFoldDB" id="A0A2G4YUL6"/>
<dbReference type="EMBL" id="PDEM01000009">
    <property type="protein sequence ID" value="PHZ86032.1"/>
    <property type="molecule type" value="Genomic_DNA"/>
</dbReference>
<keyword evidence="7" id="KW-1185">Reference proteome</keyword>
<protein>
    <recommendedName>
        <fullName evidence="5">UspA domain-containing protein</fullName>
    </recommendedName>
</protein>
<dbReference type="SUPFAM" id="SSF52402">
    <property type="entry name" value="Adenine nucleotide alpha hydrolases-like"/>
    <property type="match status" value="2"/>
</dbReference>
<gene>
    <name evidence="6" type="ORF">CRD36_05005</name>
</gene>
<dbReference type="InterPro" id="IPR006016">
    <property type="entry name" value="UspA"/>
</dbReference>
<accession>A0A2G4YUL6</accession>
<feature type="domain" description="UspA" evidence="5">
    <location>
        <begin position="190"/>
        <end position="271"/>
    </location>
</feature>
<comment type="function">
    <text evidence="4">Required for resistance to DNA-damaging agents.</text>
</comment>
<evidence type="ECO:0000256" key="2">
    <source>
        <dbReference type="ARBA" id="ARBA00008791"/>
    </source>
</evidence>
<dbReference type="OrthoDB" id="5512223at2"/>
<evidence type="ECO:0000259" key="5">
    <source>
        <dbReference type="Pfam" id="PF00582"/>
    </source>
</evidence>
<proteinExistence type="inferred from homology"/>
<dbReference type="PANTHER" id="PTHR47892">
    <property type="entry name" value="UNIVERSAL STRESS PROTEIN E"/>
    <property type="match status" value="1"/>
</dbReference>
<dbReference type="GO" id="GO:0005737">
    <property type="term" value="C:cytoplasm"/>
    <property type="evidence" value="ECO:0007669"/>
    <property type="project" value="UniProtKB-SubCell"/>
</dbReference>
<dbReference type="Gene3D" id="3.40.50.12370">
    <property type="match status" value="1"/>
</dbReference>
<reference evidence="6 7" key="1">
    <citation type="submission" date="2017-10" db="EMBL/GenBank/DDBJ databases">
        <title>Frigbacter circumglobatus gen. nov. sp. nov., isolated from sediment cultured in situ.</title>
        <authorList>
            <person name="Zhao Z."/>
        </authorList>
    </citation>
    <scope>NUCLEOTIDE SEQUENCE [LARGE SCALE GENOMIC DNA]</scope>
    <source>
        <strain evidence="6 7">ZYL</strain>
    </source>
</reference>
<evidence type="ECO:0000256" key="1">
    <source>
        <dbReference type="ARBA" id="ARBA00004496"/>
    </source>
</evidence>
<evidence type="ECO:0000313" key="7">
    <source>
        <dbReference type="Proteomes" id="UP000229730"/>
    </source>
</evidence>
<comment type="similarity">
    <text evidence="2">Belongs to the universal stress protein A family.</text>
</comment>
<dbReference type="Pfam" id="PF00582">
    <property type="entry name" value="Usp"/>
    <property type="match status" value="1"/>
</dbReference>
<name>A0A2G4YUL6_9PROT</name>
<organism evidence="6 7">
    <name type="scientific">Paremcibacter congregatus</name>
    <dbReference type="NCBI Taxonomy" id="2043170"/>
    <lineage>
        <taxon>Bacteria</taxon>
        <taxon>Pseudomonadati</taxon>
        <taxon>Pseudomonadota</taxon>
        <taxon>Alphaproteobacteria</taxon>
        <taxon>Emcibacterales</taxon>
        <taxon>Emcibacteraceae</taxon>
        <taxon>Paremcibacter</taxon>
    </lineage>
</organism>
<keyword evidence="3" id="KW-0963">Cytoplasm</keyword>